<organism evidence="1 2">
    <name type="scientific">Vanilla planifolia</name>
    <name type="common">Vanilla</name>
    <dbReference type="NCBI Taxonomy" id="51239"/>
    <lineage>
        <taxon>Eukaryota</taxon>
        <taxon>Viridiplantae</taxon>
        <taxon>Streptophyta</taxon>
        <taxon>Embryophyta</taxon>
        <taxon>Tracheophyta</taxon>
        <taxon>Spermatophyta</taxon>
        <taxon>Magnoliopsida</taxon>
        <taxon>Liliopsida</taxon>
        <taxon>Asparagales</taxon>
        <taxon>Orchidaceae</taxon>
        <taxon>Vanilloideae</taxon>
        <taxon>Vanilleae</taxon>
        <taxon>Vanilla</taxon>
    </lineage>
</organism>
<evidence type="ECO:0000313" key="1">
    <source>
        <dbReference type="EMBL" id="KAG0447375.1"/>
    </source>
</evidence>
<dbReference type="AlphaFoldDB" id="A0A835P7N5"/>
<evidence type="ECO:0000313" key="2">
    <source>
        <dbReference type="Proteomes" id="UP000639772"/>
    </source>
</evidence>
<protein>
    <submittedName>
        <fullName evidence="1">Uncharacterized protein</fullName>
    </submittedName>
</protein>
<name>A0A835P7N5_VANPL</name>
<reference evidence="1 2" key="1">
    <citation type="journal article" date="2020" name="Nat. Food">
        <title>A phased Vanilla planifolia genome enables genetic improvement of flavour and production.</title>
        <authorList>
            <person name="Hasing T."/>
            <person name="Tang H."/>
            <person name="Brym M."/>
            <person name="Khazi F."/>
            <person name="Huang T."/>
            <person name="Chambers A.H."/>
        </authorList>
    </citation>
    <scope>NUCLEOTIDE SEQUENCE [LARGE SCALE GENOMIC DNA]</scope>
    <source>
        <tissue evidence="1">Leaf</tissue>
    </source>
</reference>
<accession>A0A835P7N5</accession>
<sequence length="58" mass="6570">MARGQKEPSASSRISDASYYYGIETLQLLVFGEKAKRRVCNLASADLKLRWVFMDQAV</sequence>
<gene>
    <name evidence="1" type="ORF">HPP92_028366</name>
</gene>
<dbReference type="EMBL" id="JADCNM010000467">
    <property type="protein sequence ID" value="KAG0447375.1"/>
    <property type="molecule type" value="Genomic_DNA"/>
</dbReference>
<comment type="caution">
    <text evidence="1">The sequence shown here is derived from an EMBL/GenBank/DDBJ whole genome shotgun (WGS) entry which is preliminary data.</text>
</comment>
<dbReference type="Proteomes" id="UP000639772">
    <property type="component" value="Unassembled WGS sequence"/>
</dbReference>
<proteinExistence type="predicted"/>